<evidence type="ECO:0000256" key="6">
    <source>
        <dbReference type="ARBA" id="ARBA00023242"/>
    </source>
</evidence>
<evidence type="ECO:0000313" key="10">
    <source>
        <dbReference type="Proteomes" id="UP001175271"/>
    </source>
</evidence>
<dbReference type="InterPro" id="IPR013854">
    <property type="entry name" value="TF_AP2_C"/>
</dbReference>
<evidence type="ECO:0000256" key="5">
    <source>
        <dbReference type="ARBA" id="ARBA00023163"/>
    </source>
</evidence>
<evidence type="ECO:0000256" key="2">
    <source>
        <dbReference type="ARBA" id="ARBA00007770"/>
    </source>
</evidence>
<dbReference type="PANTHER" id="PTHR10812">
    <property type="entry name" value="TRANSCRIPTION FACTOR AP-2"/>
    <property type="match status" value="1"/>
</dbReference>
<dbReference type="GO" id="GO:0000981">
    <property type="term" value="F:DNA-binding transcription factor activity, RNA polymerase II-specific"/>
    <property type="evidence" value="ECO:0007669"/>
    <property type="project" value="TreeGrafter"/>
</dbReference>
<dbReference type="GO" id="GO:0005634">
    <property type="term" value="C:nucleus"/>
    <property type="evidence" value="ECO:0007669"/>
    <property type="project" value="UniProtKB-SubCell"/>
</dbReference>
<feature type="region of interest" description="Disordered" evidence="7">
    <location>
        <begin position="107"/>
        <end position="128"/>
    </location>
</feature>
<feature type="domain" description="Transcription factor AP-2 C-terminal" evidence="8">
    <location>
        <begin position="146"/>
        <end position="338"/>
    </location>
</feature>
<dbReference type="AlphaFoldDB" id="A0AA39LNG5"/>
<proteinExistence type="inferred from homology"/>
<dbReference type="InterPro" id="IPR004979">
    <property type="entry name" value="TF_AP2"/>
</dbReference>
<dbReference type="GO" id="GO:0042127">
    <property type="term" value="P:regulation of cell population proliferation"/>
    <property type="evidence" value="ECO:0007669"/>
    <property type="project" value="TreeGrafter"/>
</dbReference>
<protein>
    <recommendedName>
        <fullName evidence="8">Transcription factor AP-2 C-terminal domain-containing protein</fullName>
    </recommendedName>
</protein>
<comment type="subcellular location">
    <subcellularLocation>
        <location evidence="1">Nucleus</location>
    </subcellularLocation>
</comment>
<evidence type="ECO:0000256" key="4">
    <source>
        <dbReference type="ARBA" id="ARBA00023125"/>
    </source>
</evidence>
<gene>
    <name evidence="9" type="ORF">QR680_016997</name>
</gene>
<accession>A0AA39LNG5</accession>
<dbReference type="Pfam" id="PF03299">
    <property type="entry name" value="TF_AP-2"/>
    <property type="match status" value="1"/>
</dbReference>
<evidence type="ECO:0000259" key="8">
    <source>
        <dbReference type="Pfam" id="PF03299"/>
    </source>
</evidence>
<name>A0AA39LNG5_9BILA</name>
<reference evidence="9" key="1">
    <citation type="submission" date="2023-06" db="EMBL/GenBank/DDBJ databases">
        <title>Genomic analysis of the entomopathogenic nematode Steinernema hermaphroditum.</title>
        <authorList>
            <person name="Schwarz E.M."/>
            <person name="Heppert J.K."/>
            <person name="Baniya A."/>
            <person name="Schwartz H.T."/>
            <person name="Tan C.-H."/>
            <person name="Antoshechkin I."/>
            <person name="Sternberg P.W."/>
            <person name="Goodrich-Blair H."/>
            <person name="Dillman A.R."/>
        </authorList>
    </citation>
    <scope>NUCLEOTIDE SEQUENCE</scope>
    <source>
        <strain evidence="9">PS9179</strain>
        <tissue evidence="9">Whole animal</tissue>
    </source>
</reference>
<feature type="compositionally biased region" description="Low complexity" evidence="7">
    <location>
        <begin position="116"/>
        <end position="125"/>
    </location>
</feature>
<dbReference type="PANTHER" id="PTHR10812:SF17">
    <property type="entry name" value="TRANSCRIPTION FACTOR AP-2, ISOFORM D"/>
    <property type="match status" value="1"/>
</dbReference>
<sequence>MNNLMAQNLNLAGCTPEQLQLQLLLFTSMMQQGQSLVQPDVQEAENQAPLQDFLKNLVKPEAKPEPEMPKESEENGRKRAAVIQELFEAKKPKLEEADVTLNDSQVNVSQSELDHSSTSASSPSSEGTGIPNLSALFSIVDDLKEFTQVPSRLSLLTSATKYKMSVGEVRRRIDGPESFNLSLLGALFRRAKTPNMTDTITKQLEENGLTIPKGRRRKTEITAFSAITEAEALKLVEDFEKLSKQHFPVKELAAHWNNQDATEDLKEKLVGLHAAKKQAQDLLDLLAKDGSPVDFRIPPVVFDKDVQEPLTTLSLLSHGFAVPALAVGVRMFMAFVEQQILQLQEYCM</sequence>
<evidence type="ECO:0000256" key="3">
    <source>
        <dbReference type="ARBA" id="ARBA00023015"/>
    </source>
</evidence>
<evidence type="ECO:0000256" key="1">
    <source>
        <dbReference type="ARBA" id="ARBA00004123"/>
    </source>
</evidence>
<evidence type="ECO:0000313" key="9">
    <source>
        <dbReference type="EMBL" id="KAK0403565.1"/>
    </source>
</evidence>
<keyword evidence="3" id="KW-0805">Transcription regulation</keyword>
<keyword evidence="6" id="KW-0539">Nucleus</keyword>
<keyword evidence="4" id="KW-0238">DNA-binding</keyword>
<dbReference type="EMBL" id="JAUCMV010000004">
    <property type="protein sequence ID" value="KAK0403565.1"/>
    <property type="molecule type" value="Genomic_DNA"/>
</dbReference>
<comment type="caution">
    <text evidence="9">The sequence shown here is derived from an EMBL/GenBank/DDBJ whole genome shotgun (WGS) entry which is preliminary data.</text>
</comment>
<evidence type="ECO:0000256" key="7">
    <source>
        <dbReference type="SAM" id="MobiDB-lite"/>
    </source>
</evidence>
<dbReference type="GO" id="GO:0000977">
    <property type="term" value="F:RNA polymerase II transcription regulatory region sequence-specific DNA binding"/>
    <property type="evidence" value="ECO:0007669"/>
    <property type="project" value="TreeGrafter"/>
</dbReference>
<dbReference type="Proteomes" id="UP001175271">
    <property type="component" value="Unassembled WGS sequence"/>
</dbReference>
<comment type="similarity">
    <text evidence="2">Belongs to the AP-2 family.</text>
</comment>
<dbReference type="PRINTS" id="PR01748">
    <property type="entry name" value="AP2TNSCPFCT"/>
</dbReference>
<organism evidence="9 10">
    <name type="scientific">Steinernema hermaphroditum</name>
    <dbReference type="NCBI Taxonomy" id="289476"/>
    <lineage>
        <taxon>Eukaryota</taxon>
        <taxon>Metazoa</taxon>
        <taxon>Ecdysozoa</taxon>
        <taxon>Nematoda</taxon>
        <taxon>Chromadorea</taxon>
        <taxon>Rhabditida</taxon>
        <taxon>Tylenchina</taxon>
        <taxon>Panagrolaimomorpha</taxon>
        <taxon>Strongyloidoidea</taxon>
        <taxon>Steinernematidae</taxon>
        <taxon>Steinernema</taxon>
    </lineage>
</organism>
<keyword evidence="5" id="KW-0804">Transcription</keyword>
<keyword evidence="10" id="KW-1185">Reference proteome</keyword>